<dbReference type="RefSeq" id="WP_102661227.1">
    <property type="nucleotide sequence ID" value="NZ_JAVDSJ010000005.1"/>
</dbReference>
<keyword evidence="4" id="KW-0566">Pantothenate biosynthesis</keyword>
<dbReference type="GO" id="GO:0008677">
    <property type="term" value="F:2-dehydropantoate 2-reductase activity"/>
    <property type="evidence" value="ECO:0007669"/>
    <property type="project" value="UniProtKB-EC"/>
</dbReference>
<evidence type="ECO:0000256" key="7">
    <source>
        <dbReference type="SAM" id="MobiDB-lite"/>
    </source>
</evidence>
<keyword evidence="11" id="KW-1185">Reference proteome</keyword>
<dbReference type="Pfam" id="PF08546">
    <property type="entry name" value="ApbA_C"/>
    <property type="match status" value="1"/>
</dbReference>
<protein>
    <recommendedName>
        <fullName evidence="3">2-dehydropantoate 2-reductase</fullName>
        <ecNumber evidence="2">1.1.1.169</ecNumber>
    </recommendedName>
    <alternativeName>
        <fullName evidence="5">Ketopantoate reductase</fullName>
    </alternativeName>
</protein>
<sequence length="363" mass="39052">MSNDPADTPVSTSPAPLRICIAGAGAIGGTLAVRLSAAGHQVSVLARGQTLQAIREGGLTLHDLHGTAHARPAADDQPSFGIQDVIFLCAKSQDMSALLPQIAPLVGSQTMVIPTNNGVPWWYFHREGGRFDGETVKAVDPDGALSRAVPLAQLIGSVLFITAEVESPGVIRSVNPHLMVLGEPSGEMSERLLRVRAAVEAAGIEARATDRIRDKLWTKIIANISTNPLSVITQGTLEQLYGLPELREVVSQIMRETLLVASSYGARVDIDPLTFLQLGEAMGAFRTSMLQDLERGRPLELAAIGDAVLEMADRFAIPMPITSAIVSLARFRGEAARRQREHKEQKEQREQQTQQTQPAARAA</sequence>
<dbReference type="Gene3D" id="3.40.50.720">
    <property type="entry name" value="NAD(P)-binding Rossmann-like Domain"/>
    <property type="match status" value="1"/>
</dbReference>
<evidence type="ECO:0000256" key="1">
    <source>
        <dbReference type="ARBA" id="ARBA00004994"/>
    </source>
</evidence>
<evidence type="ECO:0000259" key="9">
    <source>
        <dbReference type="Pfam" id="PF08546"/>
    </source>
</evidence>
<dbReference type="SUPFAM" id="SSF48179">
    <property type="entry name" value="6-phosphogluconate dehydrogenase C-terminal domain-like"/>
    <property type="match status" value="1"/>
</dbReference>
<comment type="caution">
    <text evidence="10">The sequence shown here is derived from an EMBL/GenBank/DDBJ whole genome shotgun (WGS) entry which is preliminary data.</text>
</comment>
<dbReference type="InterPro" id="IPR008927">
    <property type="entry name" value="6-PGluconate_DH-like_C_sf"/>
</dbReference>
<evidence type="ECO:0000256" key="6">
    <source>
        <dbReference type="ARBA" id="ARBA00048793"/>
    </source>
</evidence>
<reference evidence="10 11" key="1">
    <citation type="submission" date="2023-07" db="EMBL/GenBank/DDBJ databases">
        <title>Sorghum-associated microbial communities from plants grown in Nebraska, USA.</title>
        <authorList>
            <person name="Schachtman D."/>
        </authorList>
    </citation>
    <scope>NUCLEOTIDE SEQUENCE [LARGE SCALE GENOMIC DNA]</scope>
    <source>
        <strain evidence="10 11">596</strain>
    </source>
</reference>
<evidence type="ECO:0000313" key="10">
    <source>
        <dbReference type="EMBL" id="MDR6585907.1"/>
    </source>
</evidence>
<dbReference type="InterPro" id="IPR013752">
    <property type="entry name" value="KPA_reductase"/>
</dbReference>
<comment type="pathway">
    <text evidence="1">Cofactor biosynthesis; (R)-pantothenate biosynthesis; (R)-pantoate from 3-methyl-2-oxobutanoate: step 2/2.</text>
</comment>
<dbReference type="Proteomes" id="UP001260715">
    <property type="component" value="Unassembled WGS sequence"/>
</dbReference>
<dbReference type="InterPro" id="IPR013332">
    <property type="entry name" value="KPR_N"/>
</dbReference>
<dbReference type="PANTHER" id="PTHR21708">
    <property type="entry name" value="PROBABLE 2-DEHYDROPANTOATE 2-REDUCTASE"/>
    <property type="match status" value="1"/>
</dbReference>
<evidence type="ECO:0000256" key="3">
    <source>
        <dbReference type="ARBA" id="ARBA00019465"/>
    </source>
</evidence>
<feature type="compositionally biased region" description="Basic and acidic residues" evidence="7">
    <location>
        <begin position="336"/>
        <end position="350"/>
    </location>
</feature>
<accession>A0ABU1PJA6</accession>
<evidence type="ECO:0000256" key="2">
    <source>
        <dbReference type="ARBA" id="ARBA00013014"/>
    </source>
</evidence>
<dbReference type="EC" id="1.1.1.169" evidence="2"/>
<dbReference type="SUPFAM" id="SSF51735">
    <property type="entry name" value="NAD(P)-binding Rossmann-fold domains"/>
    <property type="match status" value="1"/>
</dbReference>
<dbReference type="NCBIfam" id="NF005089">
    <property type="entry name" value="PRK06522.1-4"/>
    <property type="match status" value="1"/>
</dbReference>
<name>A0ABU1PJA6_9BURK</name>
<feature type="compositionally biased region" description="Low complexity" evidence="7">
    <location>
        <begin position="351"/>
        <end position="363"/>
    </location>
</feature>
<dbReference type="EMBL" id="JAVDSJ010000005">
    <property type="protein sequence ID" value="MDR6585907.1"/>
    <property type="molecule type" value="Genomic_DNA"/>
</dbReference>
<dbReference type="Gene3D" id="1.10.1040.10">
    <property type="entry name" value="N-(1-d-carboxylethyl)-l-norvaline Dehydrogenase, domain 2"/>
    <property type="match status" value="1"/>
</dbReference>
<evidence type="ECO:0000259" key="8">
    <source>
        <dbReference type="Pfam" id="PF02558"/>
    </source>
</evidence>
<gene>
    <name evidence="10" type="ORF">J2W50_004125</name>
</gene>
<organism evidence="10 11">
    <name type="scientific">Herbaspirillum frisingense</name>
    <dbReference type="NCBI Taxonomy" id="92645"/>
    <lineage>
        <taxon>Bacteria</taxon>
        <taxon>Pseudomonadati</taxon>
        <taxon>Pseudomonadota</taxon>
        <taxon>Betaproteobacteria</taxon>
        <taxon>Burkholderiales</taxon>
        <taxon>Oxalobacteraceae</taxon>
        <taxon>Herbaspirillum</taxon>
    </lineage>
</organism>
<dbReference type="InterPro" id="IPR013328">
    <property type="entry name" value="6PGD_dom2"/>
</dbReference>
<dbReference type="InterPro" id="IPR036291">
    <property type="entry name" value="NAD(P)-bd_dom_sf"/>
</dbReference>
<dbReference type="InterPro" id="IPR051402">
    <property type="entry name" value="KPR-Related"/>
</dbReference>
<feature type="region of interest" description="Disordered" evidence="7">
    <location>
        <begin position="336"/>
        <end position="363"/>
    </location>
</feature>
<proteinExistence type="predicted"/>
<dbReference type="PANTHER" id="PTHR21708:SF45">
    <property type="entry name" value="2-DEHYDROPANTOATE 2-REDUCTASE"/>
    <property type="match status" value="1"/>
</dbReference>
<feature type="domain" description="Ketopantoate reductase C-terminal" evidence="9">
    <location>
        <begin position="212"/>
        <end position="331"/>
    </location>
</feature>
<evidence type="ECO:0000313" key="11">
    <source>
        <dbReference type="Proteomes" id="UP001260715"/>
    </source>
</evidence>
<comment type="catalytic activity">
    <reaction evidence="6">
        <text>(R)-pantoate + NADP(+) = 2-dehydropantoate + NADPH + H(+)</text>
        <dbReference type="Rhea" id="RHEA:16233"/>
        <dbReference type="ChEBI" id="CHEBI:11561"/>
        <dbReference type="ChEBI" id="CHEBI:15378"/>
        <dbReference type="ChEBI" id="CHEBI:15980"/>
        <dbReference type="ChEBI" id="CHEBI:57783"/>
        <dbReference type="ChEBI" id="CHEBI:58349"/>
        <dbReference type="EC" id="1.1.1.169"/>
    </reaction>
</comment>
<keyword evidence="10" id="KW-0560">Oxidoreductase</keyword>
<evidence type="ECO:0000256" key="4">
    <source>
        <dbReference type="ARBA" id="ARBA00022655"/>
    </source>
</evidence>
<dbReference type="Pfam" id="PF02558">
    <property type="entry name" value="ApbA"/>
    <property type="match status" value="1"/>
</dbReference>
<feature type="domain" description="Ketopantoate reductase N-terminal" evidence="8">
    <location>
        <begin position="19"/>
        <end position="184"/>
    </location>
</feature>
<evidence type="ECO:0000256" key="5">
    <source>
        <dbReference type="ARBA" id="ARBA00032024"/>
    </source>
</evidence>